<sequence>IPYLDEWSAIEEDYSVSITEAIQALLNASMQLPTGGNVRV</sequence>
<dbReference type="EMBL" id="LXQA010334824">
    <property type="protein sequence ID" value="MCI44750.1"/>
    <property type="molecule type" value="Genomic_DNA"/>
</dbReference>
<organism evidence="1 2">
    <name type="scientific">Trifolium medium</name>
    <dbReference type="NCBI Taxonomy" id="97028"/>
    <lineage>
        <taxon>Eukaryota</taxon>
        <taxon>Viridiplantae</taxon>
        <taxon>Streptophyta</taxon>
        <taxon>Embryophyta</taxon>
        <taxon>Tracheophyta</taxon>
        <taxon>Spermatophyta</taxon>
        <taxon>Magnoliopsida</taxon>
        <taxon>eudicotyledons</taxon>
        <taxon>Gunneridae</taxon>
        <taxon>Pentapetalae</taxon>
        <taxon>rosids</taxon>
        <taxon>fabids</taxon>
        <taxon>Fabales</taxon>
        <taxon>Fabaceae</taxon>
        <taxon>Papilionoideae</taxon>
        <taxon>50 kb inversion clade</taxon>
        <taxon>NPAAA clade</taxon>
        <taxon>Hologalegina</taxon>
        <taxon>IRL clade</taxon>
        <taxon>Trifolieae</taxon>
        <taxon>Trifolium</taxon>
    </lineage>
</organism>
<comment type="caution">
    <text evidence="1">The sequence shown here is derived from an EMBL/GenBank/DDBJ whole genome shotgun (WGS) entry which is preliminary data.</text>
</comment>
<name>A0A392S9V6_9FABA</name>
<dbReference type="AlphaFoldDB" id="A0A392S9V6"/>
<keyword evidence="2" id="KW-1185">Reference proteome</keyword>
<protein>
    <submittedName>
        <fullName evidence="1">Protein ENDOSPERM DEFECTIVE 1-like</fullName>
    </submittedName>
</protein>
<dbReference type="InterPro" id="IPR007573">
    <property type="entry name" value="QWRF"/>
</dbReference>
<accession>A0A392S9V6</accession>
<dbReference type="Pfam" id="PF04484">
    <property type="entry name" value="QWRF"/>
    <property type="match status" value="1"/>
</dbReference>
<dbReference type="Proteomes" id="UP000265520">
    <property type="component" value="Unassembled WGS sequence"/>
</dbReference>
<feature type="non-terminal residue" evidence="1">
    <location>
        <position position="1"/>
    </location>
</feature>
<evidence type="ECO:0000313" key="1">
    <source>
        <dbReference type="EMBL" id="MCI44750.1"/>
    </source>
</evidence>
<reference evidence="1 2" key="1">
    <citation type="journal article" date="2018" name="Front. Plant Sci.">
        <title>Red Clover (Trifolium pratense) and Zigzag Clover (T. medium) - A Picture of Genomic Similarities and Differences.</title>
        <authorList>
            <person name="Dluhosova J."/>
            <person name="Istvanek J."/>
            <person name="Nedelnik J."/>
            <person name="Repkova J."/>
        </authorList>
    </citation>
    <scope>NUCLEOTIDE SEQUENCE [LARGE SCALE GENOMIC DNA]</scope>
    <source>
        <strain evidence="2">cv. 10/8</strain>
        <tissue evidence="1">Leaf</tissue>
    </source>
</reference>
<proteinExistence type="predicted"/>
<evidence type="ECO:0000313" key="2">
    <source>
        <dbReference type="Proteomes" id="UP000265520"/>
    </source>
</evidence>